<accession>A0AAD3TAA3</accession>
<dbReference type="InterPro" id="IPR002048">
    <property type="entry name" value="EF_hand_dom"/>
</dbReference>
<dbReference type="EMBL" id="BSYO01000031">
    <property type="protein sequence ID" value="GMH26570.1"/>
    <property type="molecule type" value="Genomic_DNA"/>
</dbReference>
<name>A0AAD3TAA3_NEPGR</name>
<dbReference type="Gene3D" id="1.10.238.10">
    <property type="entry name" value="EF-hand"/>
    <property type="match status" value="1"/>
</dbReference>
<gene>
    <name evidence="4" type="ORF">Nepgr_028413</name>
</gene>
<keyword evidence="1" id="KW-0677">Repeat</keyword>
<feature type="domain" description="EF-hand" evidence="3">
    <location>
        <begin position="7"/>
        <end position="42"/>
    </location>
</feature>
<feature type="domain" description="EF-hand" evidence="3">
    <location>
        <begin position="47"/>
        <end position="76"/>
    </location>
</feature>
<evidence type="ECO:0000313" key="5">
    <source>
        <dbReference type="Proteomes" id="UP001279734"/>
    </source>
</evidence>
<dbReference type="SMART" id="SM00054">
    <property type="entry name" value="EFh"/>
    <property type="match status" value="2"/>
</dbReference>
<evidence type="ECO:0000259" key="3">
    <source>
        <dbReference type="PROSITE" id="PS50222"/>
    </source>
</evidence>
<dbReference type="CDD" id="cd00051">
    <property type="entry name" value="EFh"/>
    <property type="match status" value="1"/>
</dbReference>
<dbReference type="PROSITE" id="PS00018">
    <property type="entry name" value="EF_HAND_1"/>
    <property type="match status" value="2"/>
</dbReference>
<proteinExistence type="predicted"/>
<comment type="caution">
    <text evidence="4">The sequence shown here is derived from an EMBL/GenBank/DDBJ whole genome shotgun (WGS) entry which is preliminary data.</text>
</comment>
<protein>
    <recommendedName>
        <fullName evidence="3">EF-hand domain-containing protein</fullName>
    </recommendedName>
</protein>
<evidence type="ECO:0000256" key="1">
    <source>
        <dbReference type="ARBA" id="ARBA00022737"/>
    </source>
</evidence>
<dbReference type="PROSITE" id="PS50222">
    <property type="entry name" value="EF_HAND_2"/>
    <property type="match status" value="2"/>
</dbReference>
<keyword evidence="5" id="KW-1185">Reference proteome</keyword>
<dbReference type="Pfam" id="PF13499">
    <property type="entry name" value="EF-hand_7"/>
    <property type="match status" value="1"/>
</dbReference>
<organism evidence="4 5">
    <name type="scientific">Nepenthes gracilis</name>
    <name type="common">Slender pitcher plant</name>
    <dbReference type="NCBI Taxonomy" id="150966"/>
    <lineage>
        <taxon>Eukaryota</taxon>
        <taxon>Viridiplantae</taxon>
        <taxon>Streptophyta</taxon>
        <taxon>Embryophyta</taxon>
        <taxon>Tracheophyta</taxon>
        <taxon>Spermatophyta</taxon>
        <taxon>Magnoliopsida</taxon>
        <taxon>eudicotyledons</taxon>
        <taxon>Gunneridae</taxon>
        <taxon>Pentapetalae</taxon>
        <taxon>Caryophyllales</taxon>
        <taxon>Nepenthaceae</taxon>
        <taxon>Nepenthes</taxon>
    </lineage>
</organism>
<reference evidence="4" key="1">
    <citation type="submission" date="2023-05" db="EMBL/GenBank/DDBJ databases">
        <title>Nepenthes gracilis genome sequencing.</title>
        <authorList>
            <person name="Fukushima K."/>
        </authorList>
    </citation>
    <scope>NUCLEOTIDE SEQUENCE</scope>
    <source>
        <strain evidence="4">SING2019-196</strain>
    </source>
</reference>
<dbReference type="InterPro" id="IPR050145">
    <property type="entry name" value="Centrin_CML-like"/>
</dbReference>
<evidence type="ECO:0000313" key="4">
    <source>
        <dbReference type="EMBL" id="GMH26570.1"/>
    </source>
</evidence>
<dbReference type="GO" id="GO:0005509">
    <property type="term" value="F:calcium ion binding"/>
    <property type="evidence" value="ECO:0007669"/>
    <property type="project" value="InterPro"/>
</dbReference>
<dbReference type="PANTHER" id="PTHR23050">
    <property type="entry name" value="CALCIUM BINDING PROTEIN"/>
    <property type="match status" value="1"/>
</dbReference>
<dbReference type="Proteomes" id="UP001279734">
    <property type="component" value="Unassembled WGS sequence"/>
</dbReference>
<evidence type="ECO:0000256" key="2">
    <source>
        <dbReference type="ARBA" id="ARBA00022837"/>
    </source>
</evidence>
<dbReference type="FunFam" id="1.10.238.10:FF:000003">
    <property type="entry name" value="Calmodulin A"/>
    <property type="match status" value="1"/>
</dbReference>
<dbReference type="SUPFAM" id="SSF47473">
    <property type="entry name" value="EF-hand"/>
    <property type="match status" value="1"/>
</dbReference>
<dbReference type="InterPro" id="IPR011992">
    <property type="entry name" value="EF-hand-dom_pair"/>
</dbReference>
<dbReference type="InterPro" id="IPR018247">
    <property type="entry name" value="EF_Hand_1_Ca_BS"/>
</dbReference>
<dbReference type="AlphaFoldDB" id="A0AAD3TAA3"/>
<sequence length="81" mass="9137">MLHLNKIRKDHLFAAFSYFDKDGSGFISPDELQQACKQLGLGDVHPDEIIYEADQDNDGQIDYSEFVAMMQNTGIGRKNAN</sequence>
<keyword evidence="2" id="KW-0106">Calcium</keyword>